<name>A0A098DGF6_GIBZE</name>
<evidence type="ECO:0000313" key="3">
    <source>
        <dbReference type="Proteomes" id="UP000070720"/>
    </source>
</evidence>
<accession>A0A0E0S212</accession>
<dbReference type="Proteomes" id="UP000070720">
    <property type="component" value="Chromosome 2"/>
</dbReference>
<dbReference type="VEuPathDB" id="FungiDB:FGRAMPH1_01G11467"/>
<dbReference type="InParanoid" id="A0A098DGF6"/>
<sequence>MSDLNQTTSSPTPVDMREVVFHICTCFCGCRVVYQDLIWNTSGVTQA</sequence>
<reference evidence="2 3" key="2">
    <citation type="journal article" date="2010" name="Nature">
        <title>Comparative genomics reveals mobile pathogenicity chromosomes in Fusarium.</title>
        <authorList>
            <person name="Ma L.J."/>
            <person name="van der Does H.C."/>
            <person name="Borkovich K.A."/>
            <person name="Coleman J.J."/>
            <person name="Daboussi M.J."/>
            <person name="Di Pietro A."/>
            <person name="Dufresne M."/>
            <person name="Freitag M."/>
            <person name="Grabherr M."/>
            <person name="Henrissat B."/>
            <person name="Houterman P.M."/>
            <person name="Kang S."/>
            <person name="Shim W.B."/>
            <person name="Woloshuk C."/>
            <person name="Xie X."/>
            <person name="Xu J.R."/>
            <person name="Antoniw J."/>
            <person name="Baker S.E."/>
            <person name="Bluhm B.H."/>
            <person name="Breakspear A."/>
            <person name="Brown D.W."/>
            <person name="Butchko R.A."/>
            <person name="Chapman S."/>
            <person name="Coulson R."/>
            <person name="Coutinho P.M."/>
            <person name="Danchin E.G."/>
            <person name="Diener A."/>
            <person name="Gale L.R."/>
            <person name="Gardiner D.M."/>
            <person name="Goff S."/>
            <person name="Hammond-Kosack K.E."/>
            <person name="Hilburn K."/>
            <person name="Hua-Van A."/>
            <person name="Jonkers W."/>
            <person name="Kazan K."/>
            <person name="Kodira C.D."/>
            <person name="Koehrsen M."/>
            <person name="Kumar L."/>
            <person name="Lee Y.H."/>
            <person name="Li L."/>
            <person name="Manners J.M."/>
            <person name="Miranda-Saavedra D."/>
            <person name="Mukherjee M."/>
            <person name="Park G."/>
            <person name="Park J."/>
            <person name="Park S.Y."/>
            <person name="Proctor R.H."/>
            <person name="Regev A."/>
            <person name="Ruiz-Roldan M.C."/>
            <person name="Sain D."/>
            <person name="Sakthikumar S."/>
            <person name="Sykes S."/>
            <person name="Schwartz D.C."/>
            <person name="Turgeon B.G."/>
            <person name="Wapinski I."/>
            <person name="Yoder O."/>
            <person name="Young S."/>
            <person name="Zeng Q."/>
            <person name="Zhou S."/>
            <person name="Galagan J."/>
            <person name="Cuomo C.A."/>
            <person name="Kistler H.C."/>
            <person name="Rep M."/>
        </authorList>
    </citation>
    <scope>GENOME REANNOTATION</scope>
    <source>
        <strain evidence="3">ATCC MYA-4620 / CBS 123657 / FGSC 9075 / NRRL 31084 / PH-1</strain>
        <strain evidence="2">PH-1 / ATCC MYA-4620 / FGSC 9075 / NRRL 31084</strain>
    </source>
</reference>
<dbReference type="AlphaFoldDB" id="A0A098DGF6"/>
<dbReference type="EMBL" id="HG970333">
    <property type="protein sequence ID" value="CEF77537.1"/>
    <property type="molecule type" value="Genomic_DNA"/>
</dbReference>
<organism evidence="1 3">
    <name type="scientific">Gibberella zeae (strain ATCC MYA-4620 / CBS 123657 / FGSC 9075 / NRRL 31084 / PH-1)</name>
    <name type="common">Wheat head blight fungus</name>
    <name type="synonym">Fusarium graminearum</name>
    <dbReference type="NCBI Taxonomy" id="229533"/>
    <lineage>
        <taxon>Eukaryota</taxon>
        <taxon>Fungi</taxon>
        <taxon>Dikarya</taxon>
        <taxon>Ascomycota</taxon>
        <taxon>Pezizomycotina</taxon>
        <taxon>Sordariomycetes</taxon>
        <taxon>Hypocreomycetidae</taxon>
        <taxon>Hypocreales</taxon>
        <taxon>Nectriaceae</taxon>
        <taxon>Fusarium</taxon>
    </lineage>
</organism>
<evidence type="ECO:0000313" key="2">
    <source>
        <dbReference type="EnsemblFungi" id="CEF77537"/>
    </source>
</evidence>
<accession>A0A098DGF6</accession>
<reference evidence="2" key="4">
    <citation type="submission" date="2017-01" db="UniProtKB">
        <authorList>
            <consortium name="EnsemblFungi"/>
        </authorList>
    </citation>
    <scope>IDENTIFICATION</scope>
    <source>
        <strain evidence="2">PH-1 / ATCC MYA-4620 / FGSC 9075 / NRRL 31084</strain>
    </source>
</reference>
<dbReference type="EnsemblFungi" id="CEF77537">
    <property type="protein sequence ID" value="CEF77537"/>
    <property type="gene ID" value="FGRRES_20160"/>
</dbReference>
<reference evidence="2 3" key="1">
    <citation type="journal article" date="2007" name="Science">
        <title>The Fusarium graminearum genome reveals a link between localized polymorphism and pathogen specialization.</title>
        <authorList>
            <person name="Cuomo C.A."/>
            <person name="Gueldener U."/>
            <person name="Xu J.-R."/>
            <person name="Trail F."/>
            <person name="Turgeon B.G."/>
            <person name="Di Pietro A."/>
            <person name="Walton J.D."/>
            <person name="Ma L.-J."/>
            <person name="Baker S.E."/>
            <person name="Rep M."/>
            <person name="Adam G."/>
            <person name="Antoniw J."/>
            <person name="Baldwin T."/>
            <person name="Calvo S.E."/>
            <person name="Chang Y.-L."/>
            <person name="DeCaprio D."/>
            <person name="Gale L.R."/>
            <person name="Gnerre S."/>
            <person name="Goswami R.S."/>
            <person name="Hammond-Kosack K."/>
            <person name="Harris L.J."/>
            <person name="Hilburn K."/>
            <person name="Kennell J.C."/>
            <person name="Kroken S."/>
            <person name="Magnuson J.K."/>
            <person name="Mannhaupt G."/>
            <person name="Mauceli E.W."/>
            <person name="Mewes H.-W."/>
            <person name="Mitterbauer R."/>
            <person name="Muehlbauer G."/>
            <person name="Muensterkoetter M."/>
            <person name="Nelson D."/>
            <person name="O'Donnell K."/>
            <person name="Ouellet T."/>
            <person name="Qi W."/>
            <person name="Quesneville H."/>
            <person name="Roncero M.I.G."/>
            <person name="Seong K.-Y."/>
            <person name="Tetko I.V."/>
            <person name="Urban M."/>
            <person name="Waalwijk C."/>
            <person name="Ward T.J."/>
            <person name="Yao J."/>
            <person name="Birren B.W."/>
            <person name="Kistler H.C."/>
        </authorList>
    </citation>
    <scope>NUCLEOTIDE SEQUENCE [LARGE SCALE GENOMIC DNA]</scope>
    <source>
        <strain evidence="3">ATCC MYA-4620 / CBS 123657 / FGSC 9075 / NRRL 31084 / PH-1</strain>
        <strain evidence="2">PH-1 / ATCC MYA-4620 / FGSC 9075 / NRRL 31084</strain>
    </source>
</reference>
<evidence type="ECO:0000313" key="1">
    <source>
        <dbReference type="EMBL" id="CEF77537.1"/>
    </source>
</evidence>
<reference evidence="1 3" key="3">
    <citation type="journal article" date="2015" name="BMC Genomics">
        <title>The completed genome sequence of the pathogenic ascomycete fungus Fusarium graminearum.</title>
        <authorList>
            <person name="King R."/>
            <person name="Urban M."/>
            <person name="Hammond-Kosack M.C."/>
            <person name="Hassani-Pak K."/>
            <person name="Hammond-Kosack K.E."/>
        </authorList>
    </citation>
    <scope>NUCLEOTIDE SEQUENCE [LARGE SCALE GENOMIC DNA]</scope>
    <source>
        <strain evidence="3">ATCC MYA-4620 / CBS 123657 / FGSC 9075 / NRRL 31084 / PH-1</strain>
        <strain evidence="1">PH-1</strain>
    </source>
</reference>
<proteinExistence type="predicted"/>
<keyword evidence="3" id="KW-1185">Reference proteome</keyword>
<protein>
    <submittedName>
        <fullName evidence="1">Chromosome 2, complete genome</fullName>
    </submittedName>
</protein>
<gene>
    <name evidence="1" type="ORF">FGRAMPH1_01T11467</name>
</gene>